<evidence type="ECO:0000313" key="3">
    <source>
        <dbReference type="EMBL" id="KAL0562437.1"/>
    </source>
</evidence>
<keyword evidence="2" id="KW-0812">Transmembrane</keyword>
<keyword evidence="2" id="KW-1133">Transmembrane helix</keyword>
<reference evidence="3 4" key="1">
    <citation type="submission" date="2024-02" db="EMBL/GenBank/DDBJ databases">
        <title>A draft genome for the cacao thread blight pathogen Marasmius crinis-equi.</title>
        <authorList>
            <person name="Cohen S.P."/>
            <person name="Baruah I.K."/>
            <person name="Amoako-Attah I."/>
            <person name="Bukari Y."/>
            <person name="Meinhardt L.W."/>
            <person name="Bailey B.A."/>
        </authorList>
    </citation>
    <scope>NUCLEOTIDE SEQUENCE [LARGE SCALE GENOMIC DNA]</scope>
    <source>
        <strain evidence="3 4">GH-76</strain>
    </source>
</reference>
<accession>A0ABR3EHV4</accession>
<protein>
    <submittedName>
        <fullName evidence="3">Uncharacterized protein</fullName>
    </submittedName>
</protein>
<name>A0ABR3EHV4_9AGAR</name>
<feature type="non-terminal residue" evidence="3">
    <location>
        <position position="111"/>
    </location>
</feature>
<proteinExistence type="predicted"/>
<feature type="region of interest" description="Disordered" evidence="1">
    <location>
        <begin position="39"/>
        <end position="64"/>
    </location>
</feature>
<dbReference type="Proteomes" id="UP001465976">
    <property type="component" value="Unassembled WGS sequence"/>
</dbReference>
<organism evidence="3 4">
    <name type="scientific">Marasmius crinis-equi</name>
    <dbReference type="NCBI Taxonomy" id="585013"/>
    <lineage>
        <taxon>Eukaryota</taxon>
        <taxon>Fungi</taxon>
        <taxon>Dikarya</taxon>
        <taxon>Basidiomycota</taxon>
        <taxon>Agaricomycotina</taxon>
        <taxon>Agaricomycetes</taxon>
        <taxon>Agaricomycetidae</taxon>
        <taxon>Agaricales</taxon>
        <taxon>Marasmiineae</taxon>
        <taxon>Marasmiaceae</taxon>
        <taxon>Marasmius</taxon>
    </lineage>
</organism>
<keyword evidence="4" id="KW-1185">Reference proteome</keyword>
<gene>
    <name evidence="3" type="ORF">V5O48_019650</name>
</gene>
<feature type="region of interest" description="Disordered" evidence="1">
    <location>
        <begin position="83"/>
        <end position="111"/>
    </location>
</feature>
<evidence type="ECO:0000256" key="1">
    <source>
        <dbReference type="SAM" id="MobiDB-lite"/>
    </source>
</evidence>
<sequence length="111" mass="12215">MIVFLFTNVNAGFSFVFNALGRIYTITIILNTIILKQHGGSQKSSATSWTRSRSRIPRRSMPSASRSVVFAPIEFQTFTIPDHDIDDLDTTQPTKASAAGISMDNIDESSS</sequence>
<comment type="caution">
    <text evidence="3">The sequence shown here is derived from an EMBL/GenBank/DDBJ whole genome shotgun (WGS) entry which is preliminary data.</text>
</comment>
<feature type="transmembrane region" description="Helical" evidence="2">
    <location>
        <begin position="12"/>
        <end position="35"/>
    </location>
</feature>
<evidence type="ECO:0000256" key="2">
    <source>
        <dbReference type="SAM" id="Phobius"/>
    </source>
</evidence>
<dbReference type="EMBL" id="JBAHYK010005763">
    <property type="protein sequence ID" value="KAL0562437.1"/>
    <property type="molecule type" value="Genomic_DNA"/>
</dbReference>
<keyword evidence="2" id="KW-0472">Membrane</keyword>
<evidence type="ECO:0000313" key="4">
    <source>
        <dbReference type="Proteomes" id="UP001465976"/>
    </source>
</evidence>